<dbReference type="EMBL" id="JBANRG010000026">
    <property type="protein sequence ID" value="KAK7453578.1"/>
    <property type="molecule type" value="Genomic_DNA"/>
</dbReference>
<reference evidence="3 4" key="1">
    <citation type="submission" date="2024-01" db="EMBL/GenBank/DDBJ databases">
        <title>A draft genome for the cacao thread blight pathogen Marasmiellus scandens.</title>
        <authorList>
            <person name="Baruah I.K."/>
            <person name="Leung J."/>
            <person name="Bukari Y."/>
            <person name="Amoako-Attah I."/>
            <person name="Meinhardt L.W."/>
            <person name="Bailey B.A."/>
            <person name="Cohen S.P."/>
        </authorList>
    </citation>
    <scope>NUCLEOTIDE SEQUENCE [LARGE SCALE GENOMIC DNA]</scope>
    <source>
        <strain evidence="3 4">GH-19</strain>
    </source>
</reference>
<feature type="region of interest" description="Disordered" evidence="1">
    <location>
        <begin position="345"/>
        <end position="367"/>
    </location>
</feature>
<evidence type="ECO:0000313" key="4">
    <source>
        <dbReference type="Proteomes" id="UP001498398"/>
    </source>
</evidence>
<dbReference type="Proteomes" id="UP001498398">
    <property type="component" value="Unassembled WGS sequence"/>
</dbReference>
<dbReference type="SUPFAM" id="SSF52047">
    <property type="entry name" value="RNI-like"/>
    <property type="match status" value="1"/>
</dbReference>
<accession>A0ABR1K585</accession>
<keyword evidence="4" id="KW-1185">Reference proteome</keyword>
<gene>
    <name evidence="3" type="ORF">VKT23_001461</name>
    <name evidence="2" type="ORF">VKT23_011855</name>
</gene>
<evidence type="ECO:0000313" key="3">
    <source>
        <dbReference type="EMBL" id="KAK7470026.1"/>
    </source>
</evidence>
<dbReference type="InterPro" id="IPR032675">
    <property type="entry name" value="LRR_dom_sf"/>
</dbReference>
<dbReference type="Gene3D" id="3.80.10.10">
    <property type="entry name" value="Ribonuclease Inhibitor"/>
    <property type="match status" value="1"/>
</dbReference>
<evidence type="ECO:0000313" key="2">
    <source>
        <dbReference type="EMBL" id="KAK7453578.1"/>
    </source>
</evidence>
<proteinExistence type="predicted"/>
<comment type="caution">
    <text evidence="3">The sequence shown here is derived from an EMBL/GenBank/DDBJ whole genome shotgun (WGS) entry which is preliminary data.</text>
</comment>
<sequence length="367" mass="41138">MDLDEYQTDRVDGAKDFGPAVSVIAQQVPQLRAMTIEGPCTELFLSLQRLGRLRDLTLSALSQDFMGSSLLKSMSSLPELERLEIFVYDELPKSGVSLAHVDVSEGFCHLTHLDIRTSALGLSRLLDGVPPNQLSSLAWGLTESEDEIILVETAHSQIPDVFSKLATKQRNTLSSLRATWHLFEYVFIEDENKDAIHRWRGVFEVLFGLSGLEKLVYHFPLHFSDNLLQHVANAWPKMVDMRFRRFMEGSVSPSSLSHFARNCPHLRTLFVPLKAGNSDIPPDVSGNETSHPLNTLFVGYGNKPQNPQTLAKYLSQMFPFVNIDGSILEGNNKWKTVQRMLETSRKEGRKELLTGQGPMGDNSTPVV</sequence>
<protein>
    <submittedName>
        <fullName evidence="3">Uncharacterized protein</fullName>
    </submittedName>
</protein>
<organism evidence="3 4">
    <name type="scientific">Marasmiellus scandens</name>
    <dbReference type="NCBI Taxonomy" id="2682957"/>
    <lineage>
        <taxon>Eukaryota</taxon>
        <taxon>Fungi</taxon>
        <taxon>Dikarya</taxon>
        <taxon>Basidiomycota</taxon>
        <taxon>Agaricomycotina</taxon>
        <taxon>Agaricomycetes</taxon>
        <taxon>Agaricomycetidae</taxon>
        <taxon>Agaricales</taxon>
        <taxon>Marasmiineae</taxon>
        <taxon>Omphalotaceae</taxon>
        <taxon>Marasmiellus</taxon>
    </lineage>
</organism>
<dbReference type="EMBL" id="JBANRG010000002">
    <property type="protein sequence ID" value="KAK7470026.1"/>
    <property type="molecule type" value="Genomic_DNA"/>
</dbReference>
<name>A0ABR1K585_9AGAR</name>
<evidence type="ECO:0000256" key="1">
    <source>
        <dbReference type="SAM" id="MobiDB-lite"/>
    </source>
</evidence>